<dbReference type="Proteomes" id="UP000190744">
    <property type="component" value="Unassembled WGS sequence"/>
</dbReference>
<feature type="region of interest" description="Disordered" evidence="13">
    <location>
        <begin position="1"/>
        <end position="30"/>
    </location>
</feature>
<dbReference type="PANTHER" id="PTHR11954">
    <property type="entry name" value="D-DOPACHROME DECARBOXYLASE"/>
    <property type="match status" value="1"/>
</dbReference>
<evidence type="ECO:0000256" key="8">
    <source>
        <dbReference type="ARBA" id="ARBA00038932"/>
    </source>
</evidence>
<dbReference type="SUPFAM" id="SSF55331">
    <property type="entry name" value="Tautomerase/MIF"/>
    <property type="match status" value="1"/>
</dbReference>
<evidence type="ECO:0000256" key="7">
    <source>
        <dbReference type="ARBA" id="ARBA00036823"/>
    </source>
</evidence>
<dbReference type="InterPro" id="IPR014347">
    <property type="entry name" value="Tautomerase/MIF_sf"/>
</dbReference>
<gene>
    <name evidence="14" type="ORF">PEBR_19204</name>
</gene>
<dbReference type="InterPro" id="IPR001398">
    <property type="entry name" value="Macrophage_inhib_fac"/>
</dbReference>
<name>A0A1S9RNJ8_PENBI</name>
<accession>A0A1S9RNJ8</accession>
<feature type="compositionally biased region" description="Basic and acidic residues" evidence="13">
    <location>
        <begin position="307"/>
        <end position="321"/>
    </location>
</feature>
<evidence type="ECO:0000256" key="5">
    <source>
        <dbReference type="ARBA" id="ARBA00023235"/>
    </source>
</evidence>
<evidence type="ECO:0000256" key="11">
    <source>
        <dbReference type="ARBA" id="ARBA00041912"/>
    </source>
</evidence>
<keyword evidence="5" id="KW-0413">Isomerase</keyword>
<evidence type="ECO:0000256" key="9">
    <source>
        <dbReference type="ARBA" id="ARBA00039086"/>
    </source>
</evidence>
<dbReference type="GO" id="GO:0004167">
    <property type="term" value="F:dopachrome isomerase activity"/>
    <property type="evidence" value="ECO:0007669"/>
    <property type="project" value="UniProtKB-EC"/>
</dbReference>
<evidence type="ECO:0000313" key="14">
    <source>
        <dbReference type="EMBL" id="OOQ86926.1"/>
    </source>
</evidence>
<evidence type="ECO:0000256" key="12">
    <source>
        <dbReference type="ARBA" id="ARBA00042730"/>
    </source>
</evidence>
<comment type="catalytic activity">
    <reaction evidence="7">
        <text>L-dopachrome = 5,6-dihydroxyindole-2-carboxylate</text>
        <dbReference type="Rhea" id="RHEA:13041"/>
        <dbReference type="ChEBI" id="CHEBI:16875"/>
        <dbReference type="ChEBI" id="CHEBI:57509"/>
        <dbReference type="EC" id="5.3.3.12"/>
    </reaction>
</comment>
<dbReference type="Gene3D" id="3.30.429.10">
    <property type="entry name" value="Macrophage Migration Inhibitory Factor"/>
    <property type="match status" value="1"/>
</dbReference>
<evidence type="ECO:0000256" key="1">
    <source>
        <dbReference type="ARBA" id="ARBA00004613"/>
    </source>
</evidence>
<evidence type="ECO:0000256" key="6">
    <source>
        <dbReference type="ARBA" id="ARBA00036735"/>
    </source>
</evidence>
<dbReference type="Pfam" id="PF01187">
    <property type="entry name" value="MIF"/>
    <property type="match status" value="1"/>
</dbReference>
<evidence type="ECO:0000313" key="15">
    <source>
        <dbReference type="Proteomes" id="UP000190744"/>
    </source>
</evidence>
<evidence type="ECO:0000256" key="2">
    <source>
        <dbReference type="ARBA" id="ARBA00005851"/>
    </source>
</evidence>
<comment type="caution">
    <text evidence="14">The sequence shown here is derived from an EMBL/GenBank/DDBJ whole genome shotgun (WGS) entry which is preliminary data.</text>
</comment>
<evidence type="ECO:0000256" key="10">
    <source>
        <dbReference type="ARBA" id="ARBA00041631"/>
    </source>
</evidence>
<dbReference type="EMBL" id="LJBN01000131">
    <property type="protein sequence ID" value="OOQ86926.1"/>
    <property type="molecule type" value="Genomic_DNA"/>
</dbReference>
<proteinExistence type="inferred from homology"/>
<keyword evidence="3" id="KW-0202">Cytokine</keyword>
<feature type="compositionally biased region" description="Basic and acidic residues" evidence="13">
    <location>
        <begin position="332"/>
        <end position="343"/>
    </location>
</feature>
<dbReference type="AlphaFoldDB" id="A0A1S9RNJ8"/>
<comment type="catalytic activity">
    <reaction evidence="6">
        <text>3-phenylpyruvate = enol-phenylpyruvate</text>
        <dbReference type="Rhea" id="RHEA:17097"/>
        <dbReference type="ChEBI" id="CHEBI:16815"/>
        <dbReference type="ChEBI" id="CHEBI:18005"/>
        <dbReference type="EC" id="5.3.2.1"/>
    </reaction>
</comment>
<organism evidence="14 15">
    <name type="scientific">Penicillium brasilianum</name>
    <dbReference type="NCBI Taxonomy" id="104259"/>
    <lineage>
        <taxon>Eukaryota</taxon>
        <taxon>Fungi</taxon>
        <taxon>Dikarya</taxon>
        <taxon>Ascomycota</taxon>
        <taxon>Pezizomycotina</taxon>
        <taxon>Eurotiomycetes</taxon>
        <taxon>Eurotiomycetidae</taxon>
        <taxon>Eurotiales</taxon>
        <taxon>Aspergillaceae</taxon>
        <taxon>Penicillium</taxon>
    </lineage>
</organism>
<comment type="subcellular location">
    <subcellularLocation>
        <location evidence="1">Secreted</location>
    </subcellularLocation>
</comment>
<evidence type="ECO:0000256" key="13">
    <source>
        <dbReference type="SAM" id="MobiDB-lite"/>
    </source>
</evidence>
<dbReference type="PANTHER" id="PTHR11954:SF6">
    <property type="entry name" value="MACROPHAGE MIGRATION INHIBITORY FACTOR"/>
    <property type="match status" value="1"/>
</dbReference>
<dbReference type="EC" id="5.3.2.1" evidence="9"/>
<protein>
    <recommendedName>
        <fullName evidence="12">L-dopachrome isomerase</fullName>
        <ecNumber evidence="9">5.3.2.1</ecNumber>
        <ecNumber evidence="8">5.3.3.12</ecNumber>
    </recommendedName>
    <alternativeName>
        <fullName evidence="10">L-dopachrome tautomerase</fullName>
    </alternativeName>
    <alternativeName>
        <fullName evidence="11">Phenylpyruvate tautomerase</fullName>
    </alternativeName>
</protein>
<dbReference type="EC" id="5.3.3.12" evidence="8"/>
<dbReference type="GO" id="GO:0050178">
    <property type="term" value="F:phenylpyruvate tautomerase activity"/>
    <property type="evidence" value="ECO:0007669"/>
    <property type="project" value="UniProtKB-EC"/>
</dbReference>
<feature type="compositionally biased region" description="Low complexity" evidence="13">
    <location>
        <begin position="276"/>
        <end position="295"/>
    </location>
</feature>
<comment type="similarity">
    <text evidence="2">Belongs to the MIF family.</text>
</comment>
<evidence type="ECO:0000256" key="4">
    <source>
        <dbReference type="ARBA" id="ARBA00022525"/>
    </source>
</evidence>
<dbReference type="GO" id="GO:0005576">
    <property type="term" value="C:extracellular region"/>
    <property type="evidence" value="ECO:0007669"/>
    <property type="project" value="UniProtKB-SubCell"/>
</dbReference>
<feature type="region of interest" description="Disordered" evidence="13">
    <location>
        <begin position="253"/>
        <end position="343"/>
    </location>
</feature>
<sequence>MNLSQQRKPSLPRLATNISSDRHSTTSLPTLAPKIPAKINLHQRPKSERQAIAPFLFPDDCKDDENAVPAQQYFPDSEPAFVISKSVENESPTTTKKKTMYYEDAFAIRGSHSSPKDRVALDSVVIAELATNHKAKEANLRLISDLVCRLAHIYQRPESALQVVVQHNVSIIFGNTSLPSYLLKIYALPTAIAPVTNIRNADLIQKALQELLGIAPDQGILLFLPVPEDNLATNGSTAHGVISRLERTEADSPGLIKSISRGMSRRLKSSSDSTAPVSLPSTLVSPSSSTPTNLVHSPIAEVTPVEEDQRRGRSLKKRESLRSIIHRHLRPKKDGEMKETVKD</sequence>
<evidence type="ECO:0000256" key="3">
    <source>
        <dbReference type="ARBA" id="ARBA00022514"/>
    </source>
</evidence>
<keyword evidence="4" id="KW-0964">Secreted</keyword>
<reference evidence="15" key="1">
    <citation type="submission" date="2015-09" db="EMBL/GenBank/DDBJ databases">
        <authorList>
            <person name="Fill T.P."/>
            <person name="Baretta J.F."/>
            <person name="de Almeida L.G."/>
            <person name="Rocha M."/>
            <person name="de Souza D.H."/>
            <person name="Malavazi I."/>
            <person name="Cerdeira L.T."/>
            <person name="Hong H."/>
            <person name="Samborskyy M."/>
            <person name="de Vasconcelos A.T."/>
            <person name="Leadlay P."/>
            <person name="Rodrigues-Filho E."/>
        </authorList>
    </citation>
    <scope>NUCLEOTIDE SEQUENCE [LARGE SCALE GENOMIC DNA]</scope>
    <source>
        <strain evidence="15">LaBioMMi 136</strain>
    </source>
</reference>